<feature type="region of interest" description="Disordered" evidence="1">
    <location>
        <begin position="178"/>
        <end position="199"/>
    </location>
</feature>
<dbReference type="EMBL" id="BAABDQ010000018">
    <property type="protein sequence ID" value="GAA3579128.1"/>
    <property type="molecule type" value="Genomic_DNA"/>
</dbReference>
<organism evidence="3 4">
    <name type="scientific">Nonomuraea rosea</name>
    <dbReference type="NCBI Taxonomy" id="638574"/>
    <lineage>
        <taxon>Bacteria</taxon>
        <taxon>Bacillati</taxon>
        <taxon>Actinomycetota</taxon>
        <taxon>Actinomycetes</taxon>
        <taxon>Streptosporangiales</taxon>
        <taxon>Streptosporangiaceae</taxon>
        <taxon>Nonomuraea</taxon>
    </lineage>
</organism>
<dbReference type="PROSITE" id="PS00455">
    <property type="entry name" value="AMP_BINDING"/>
    <property type="match status" value="1"/>
</dbReference>
<dbReference type="InterPro" id="IPR050237">
    <property type="entry name" value="ATP-dep_AMP-bd_enzyme"/>
</dbReference>
<dbReference type="Gene3D" id="3.40.50.980">
    <property type="match status" value="1"/>
</dbReference>
<accession>A0ABP6Y8H1</accession>
<evidence type="ECO:0000313" key="4">
    <source>
        <dbReference type="Proteomes" id="UP001500630"/>
    </source>
</evidence>
<gene>
    <name evidence="3" type="primary">oleC</name>
    <name evidence="3" type="ORF">GCM10022419_070740</name>
</gene>
<comment type="caution">
    <text evidence="3">The sequence shown here is derived from an EMBL/GenBank/DDBJ whole genome shotgun (WGS) entry which is preliminary data.</text>
</comment>
<evidence type="ECO:0000313" key="3">
    <source>
        <dbReference type="EMBL" id="GAA3579128.1"/>
    </source>
</evidence>
<dbReference type="SUPFAM" id="SSF56801">
    <property type="entry name" value="Acetyl-CoA synthetase-like"/>
    <property type="match status" value="1"/>
</dbReference>
<sequence length="587" mass="61837">MSTQLFDVATMAGRWARDRPDDVAYRIDGRRGARTLTYAELDQLIDRTATALARAGLTAGTRTAVMVPPGRELVALIFALLRLRAVPVLIDPGLGVRSMSACFAEAAPGAFVGVVRAQVARAVLGWGRGSVRLRLTVGPRPLWFGRLSTALSTRPSTERPVGSPGVAPVGSPGVAHAGAPAGALSSAPDGVPSSAADGMGGLAGARWPRADADDPALIVFTSGSTGAPKGVPLRQRHLAAQIELLGLLGSLEPGCTLYSTFLPFAVAAPAIGCGAVLPRVNLRHPERTDPAAMAASIRRHGVSGLFAAPALLDRLARHCADRNEVLDTIRVVLTAGAPLPAGVLRRALRCLPAEADLRSVYGATESLLVSVADRAGLTETAEATARGAGTCLGAPLPGNRVRIIAITDEPIPAWSDDLLVPPGTVGEITVAGPAVSDPYLDRPRDTRLARIDEDGAAVHRMGDLGWQDESGRLWFAGRKSERVRTPDGDLYTDQVEPIFNELPGVRRTALVGVGPPGGQRPVLCVEPEPGRPRRERREIAGQVRALAPELGEVLFHRGFPMDVRHASKIRRAVLARWAARELGAGER</sequence>
<feature type="region of interest" description="Disordered" evidence="1">
    <location>
        <begin position="153"/>
        <end position="172"/>
    </location>
</feature>
<dbReference type="RefSeq" id="WP_345568660.1">
    <property type="nucleotide sequence ID" value="NZ_BAABDQ010000018.1"/>
</dbReference>
<dbReference type="NCBIfam" id="NF006754">
    <property type="entry name" value="PRK09274.1"/>
    <property type="match status" value="1"/>
</dbReference>
<feature type="compositionally biased region" description="Low complexity" evidence="1">
    <location>
        <begin position="178"/>
        <end position="188"/>
    </location>
</feature>
<reference evidence="4" key="1">
    <citation type="journal article" date="2019" name="Int. J. Syst. Evol. Microbiol.">
        <title>The Global Catalogue of Microorganisms (GCM) 10K type strain sequencing project: providing services to taxonomists for standard genome sequencing and annotation.</title>
        <authorList>
            <consortium name="The Broad Institute Genomics Platform"/>
            <consortium name="The Broad Institute Genome Sequencing Center for Infectious Disease"/>
            <person name="Wu L."/>
            <person name="Ma J."/>
        </authorList>
    </citation>
    <scope>NUCLEOTIDE SEQUENCE [LARGE SCALE GENOMIC DNA]</scope>
    <source>
        <strain evidence="4">JCM 17326</strain>
    </source>
</reference>
<dbReference type="Pfam" id="PF00501">
    <property type="entry name" value="AMP-binding"/>
    <property type="match status" value="1"/>
</dbReference>
<dbReference type="PANTHER" id="PTHR43767">
    <property type="entry name" value="LONG-CHAIN-FATTY-ACID--COA LIGASE"/>
    <property type="match status" value="1"/>
</dbReference>
<evidence type="ECO:0000259" key="2">
    <source>
        <dbReference type="Pfam" id="PF00501"/>
    </source>
</evidence>
<dbReference type="Gene3D" id="3.40.50.12780">
    <property type="entry name" value="N-terminal domain of ligase-like"/>
    <property type="match status" value="1"/>
</dbReference>
<name>A0ABP6Y8H1_9ACTN</name>
<evidence type="ECO:0000256" key="1">
    <source>
        <dbReference type="SAM" id="MobiDB-lite"/>
    </source>
</evidence>
<protein>
    <submittedName>
        <fullName evidence="3">Olefin beta-lactone synthetase OleC</fullName>
    </submittedName>
</protein>
<dbReference type="PANTHER" id="PTHR43767:SF1">
    <property type="entry name" value="NONRIBOSOMAL PEPTIDE SYNTHASE PES1 (EUROFUNG)-RELATED"/>
    <property type="match status" value="1"/>
</dbReference>
<dbReference type="Proteomes" id="UP001500630">
    <property type="component" value="Unassembled WGS sequence"/>
</dbReference>
<feature type="compositionally biased region" description="Low complexity" evidence="1">
    <location>
        <begin position="160"/>
        <end position="172"/>
    </location>
</feature>
<proteinExistence type="predicted"/>
<keyword evidence="4" id="KW-1185">Reference proteome</keyword>
<feature type="domain" description="AMP-dependent synthetase/ligase" evidence="2">
    <location>
        <begin position="14"/>
        <end position="440"/>
    </location>
</feature>
<dbReference type="InterPro" id="IPR042099">
    <property type="entry name" value="ANL_N_sf"/>
</dbReference>
<dbReference type="InterPro" id="IPR020845">
    <property type="entry name" value="AMP-binding_CS"/>
</dbReference>
<dbReference type="InterPro" id="IPR000873">
    <property type="entry name" value="AMP-dep_synth/lig_dom"/>
</dbReference>